<keyword evidence="2" id="KW-1185">Reference proteome</keyword>
<reference evidence="1" key="1">
    <citation type="submission" date="2022-10" db="EMBL/GenBank/DDBJ databases">
        <title>Genome Sequence of Xylaria curta.</title>
        <authorList>
            <person name="Buettner E."/>
        </authorList>
    </citation>
    <scope>NUCLEOTIDE SEQUENCE</scope>
    <source>
        <strain evidence="1">Babe10</strain>
    </source>
</reference>
<evidence type="ECO:0000313" key="2">
    <source>
        <dbReference type="Proteomes" id="UP001143856"/>
    </source>
</evidence>
<protein>
    <submittedName>
        <fullName evidence="1">Uncharacterized protein</fullName>
    </submittedName>
</protein>
<comment type="caution">
    <text evidence="1">The sequence shown here is derived from an EMBL/GenBank/DDBJ whole genome shotgun (WGS) entry which is preliminary data.</text>
</comment>
<name>A0ACC1N490_9PEZI</name>
<gene>
    <name evidence="1" type="ORF">NUW58_g8764</name>
</gene>
<sequence>MSLHGAVMFSYYYIFSTTLPDILQQLYNLSAAETGLAFIAFSVGSTISVFFANTFLDKIYVKLREKSKGAGAPEFRLPILIAGAYCLPLSVILYGWTSQLLLPLPFLLFVVGLYGTTLTLVYLPLNAYVVDALGIYAASGMTAIIVSRCLMSTLLPLATDPLVRKFDWGVGVSILGGTGLVIAPIPILVFRYGARWRQLSTYTRDA</sequence>
<accession>A0ACC1N490</accession>
<evidence type="ECO:0000313" key="1">
    <source>
        <dbReference type="EMBL" id="KAJ2974100.1"/>
    </source>
</evidence>
<organism evidence="1 2">
    <name type="scientific">Xylaria curta</name>
    <dbReference type="NCBI Taxonomy" id="42375"/>
    <lineage>
        <taxon>Eukaryota</taxon>
        <taxon>Fungi</taxon>
        <taxon>Dikarya</taxon>
        <taxon>Ascomycota</taxon>
        <taxon>Pezizomycotina</taxon>
        <taxon>Sordariomycetes</taxon>
        <taxon>Xylariomycetidae</taxon>
        <taxon>Xylariales</taxon>
        <taxon>Xylariaceae</taxon>
        <taxon>Xylaria</taxon>
    </lineage>
</organism>
<dbReference type="Proteomes" id="UP001143856">
    <property type="component" value="Unassembled WGS sequence"/>
</dbReference>
<proteinExistence type="predicted"/>
<dbReference type="EMBL" id="JAPDGR010002812">
    <property type="protein sequence ID" value="KAJ2974100.1"/>
    <property type="molecule type" value="Genomic_DNA"/>
</dbReference>